<dbReference type="GeneID" id="9498652"/>
<keyword evidence="3" id="KW-1185">Reference proteome</keyword>
<dbReference type="InParanoid" id="D9Q0J2"/>
<organism evidence="2 3">
    <name type="scientific">Acidilobus saccharovorans (strain DSM 16705 / JCM 18335 / VKM B-2471 / 345-15)</name>
    <dbReference type="NCBI Taxonomy" id="666510"/>
    <lineage>
        <taxon>Archaea</taxon>
        <taxon>Thermoproteota</taxon>
        <taxon>Thermoprotei</taxon>
        <taxon>Acidilobales</taxon>
        <taxon>Acidilobaceae</taxon>
        <taxon>Acidilobus</taxon>
    </lineage>
</organism>
<dbReference type="STRING" id="666510.ASAC_0423"/>
<proteinExistence type="predicted"/>
<dbReference type="HOGENOM" id="CLU_1954528_0_0_2"/>
<accession>D9Q0J2</accession>
<name>D9Q0J2_ACIS3</name>
<dbReference type="eggNOG" id="arCOG05938">
    <property type="taxonomic scope" value="Archaea"/>
</dbReference>
<sequence length="128" mass="14363">MSEDQEESKETEEVTTEESSEAESEKTSEEAETLEYKVSSPELLQIMLDAFDILEEAEEGKITVDEAKALYLEKVEDALKKVGESVKKRRRRGSRSKSIAKKSSTRKRRKGSKSRGESESQKEPGASS</sequence>
<feature type="compositionally biased region" description="Basic residues" evidence="1">
    <location>
        <begin position="87"/>
        <end position="113"/>
    </location>
</feature>
<feature type="region of interest" description="Disordered" evidence="1">
    <location>
        <begin position="82"/>
        <end position="128"/>
    </location>
</feature>
<dbReference type="EMBL" id="CP001742">
    <property type="protein sequence ID" value="ADL18830.1"/>
    <property type="molecule type" value="Genomic_DNA"/>
</dbReference>
<gene>
    <name evidence="2" type="ordered locus">ASAC_0423</name>
</gene>
<evidence type="ECO:0000256" key="1">
    <source>
        <dbReference type="SAM" id="MobiDB-lite"/>
    </source>
</evidence>
<evidence type="ECO:0000313" key="3">
    <source>
        <dbReference type="Proteomes" id="UP000000346"/>
    </source>
</evidence>
<dbReference type="Proteomes" id="UP000000346">
    <property type="component" value="Chromosome"/>
</dbReference>
<feature type="compositionally biased region" description="Acidic residues" evidence="1">
    <location>
        <begin position="1"/>
        <end position="22"/>
    </location>
</feature>
<feature type="region of interest" description="Disordered" evidence="1">
    <location>
        <begin position="1"/>
        <end position="39"/>
    </location>
</feature>
<dbReference type="OrthoDB" id="384401at2157"/>
<dbReference type="KEGG" id="asc:ASAC_0423"/>
<reference evidence="2 3" key="1">
    <citation type="journal article" date="2010" name="Appl. Environ. Microbiol.">
        <title>The genome sequence of the crenarchaeon Acidilobus saccharovorans supports a new order, Acidilobales, and suggests an important ecological role in terrestrial acidic hot springs.</title>
        <authorList>
            <person name="Mardanov A.V."/>
            <person name="Svetlitchnyi V.A."/>
            <person name="Beletsky A.V."/>
            <person name="Prokofeva M.I."/>
            <person name="Bonch-Osmolovskaya E.A."/>
            <person name="Ravin N.V."/>
            <person name="Skryabin K.G."/>
        </authorList>
    </citation>
    <scope>NUCLEOTIDE SEQUENCE [LARGE SCALE GENOMIC DNA]</scope>
    <source>
        <strain evidence="3">DSM 16705 / JCM 18335 / VKM B-2471 / 345-15</strain>
    </source>
</reference>
<protein>
    <submittedName>
        <fullName evidence="2">V-type ATP synthase subunit H</fullName>
    </submittedName>
</protein>
<dbReference type="RefSeq" id="WP_013266342.1">
    <property type="nucleotide sequence ID" value="NC_014374.1"/>
</dbReference>
<evidence type="ECO:0000313" key="2">
    <source>
        <dbReference type="EMBL" id="ADL18830.1"/>
    </source>
</evidence>
<dbReference type="AlphaFoldDB" id="D9Q0J2"/>